<name>A0A1D6KM57_MAIZE</name>
<reference evidence="1" key="1">
    <citation type="submission" date="2015-12" db="EMBL/GenBank/DDBJ databases">
        <title>Update maize B73 reference genome by single molecule sequencing technologies.</title>
        <authorList>
            <consortium name="Maize Genome Sequencing Project"/>
            <person name="Ware D."/>
        </authorList>
    </citation>
    <scope>NUCLEOTIDE SEQUENCE [LARGE SCALE GENOMIC DNA]</scope>
    <source>
        <tissue evidence="1">Seedling</tissue>
    </source>
</reference>
<accession>A0A1D6KM57</accession>
<dbReference type="AlphaFoldDB" id="A0A1D6KM57"/>
<evidence type="ECO:0000313" key="1">
    <source>
        <dbReference type="EMBL" id="ONM03925.1"/>
    </source>
</evidence>
<gene>
    <name evidence="1" type="ORF">ZEAMMB73_Zm00001d031903</name>
</gene>
<dbReference type="IntAct" id="A0A1D6KM57">
    <property type="interactions" value="1"/>
</dbReference>
<dbReference type="PaxDb" id="4577-AC215309.3_FGP004"/>
<dbReference type="EMBL" id="CM007647">
    <property type="protein sequence ID" value="ONM03925.1"/>
    <property type="molecule type" value="Genomic_DNA"/>
</dbReference>
<dbReference type="InParanoid" id="A0A1D6KM57"/>
<proteinExistence type="predicted"/>
<organism evidence="1">
    <name type="scientific">Zea mays</name>
    <name type="common">Maize</name>
    <dbReference type="NCBI Taxonomy" id="4577"/>
    <lineage>
        <taxon>Eukaryota</taxon>
        <taxon>Viridiplantae</taxon>
        <taxon>Streptophyta</taxon>
        <taxon>Embryophyta</taxon>
        <taxon>Tracheophyta</taxon>
        <taxon>Spermatophyta</taxon>
        <taxon>Magnoliopsida</taxon>
        <taxon>Liliopsida</taxon>
        <taxon>Poales</taxon>
        <taxon>Poaceae</taxon>
        <taxon>PACMAD clade</taxon>
        <taxon>Panicoideae</taxon>
        <taxon>Andropogonodae</taxon>
        <taxon>Andropogoneae</taxon>
        <taxon>Tripsacinae</taxon>
        <taxon>Zea</taxon>
    </lineage>
</organism>
<protein>
    <submittedName>
        <fullName evidence="1">Uncharacterized protein</fullName>
    </submittedName>
</protein>
<dbReference type="eggNOG" id="ENOG502T2GS">
    <property type="taxonomic scope" value="Eukaryota"/>
</dbReference>
<sequence length="240" mass="25470">MTSDDGENDEYCQNVNFVLGPTGICIVYEQYIFPAAKQYAETLRTSDEFYWDNGPKIREGGGAYFLFLLSIAFLMSFFGILVPGVPTNCIGDIADAPPATTGGIDDVGAGTGGATGVGTDACRGNVAGACEGAGSGGGRVTSGRKLKGVRNWWRGSRQKIISLPTAPCSGDTTNSNKNKRGPASALEKDWALEDHKHMDALISRSIYSGGYLSIFCEIYIFEKHLPLLAAASCKGYIIPG</sequence>